<dbReference type="InterPro" id="IPR051057">
    <property type="entry name" value="PI-PLC_domain"/>
</dbReference>
<dbReference type="PANTHER" id="PTHR13593">
    <property type="match status" value="1"/>
</dbReference>
<dbReference type="Gene3D" id="3.20.20.190">
    <property type="entry name" value="Phosphatidylinositol (PI) phosphodiesterase"/>
    <property type="match status" value="1"/>
</dbReference>
<sequence>TETKMKIGKKSAVNTSIDLANWMGNLDDSKRNTPINFIAIPGSHDSMTYGISRFSQISPDAEDTVKQLAKCFKPFVKLIMYGWSVTQGQAVLKQLNMGIRYFDLRVATKEKNPDFYFVHGMYGNNIYSALSSIAEFLDAHVKESVILDFQHFYSFNYTDHQRLVDLLNKVFGDKLCPRPSDVRSVTMNWMMENNNQVIIIYRNSFASNEPFLWPSNLWPTPWPNTMDVSELMQYLKEHLAKRPQNAGFVSQCVLTPQTSTVARNCFSGVKSKCAIPVSRTIIPWIQQQSPPLNVAIADFVEMKNANFPLSVISLNYS</sequence>
<dbReference type="AlphaFoldDB" id="A0A069DYL1"/>
<dbReference type="InterPro" id="IPR000909">
    <property type="entry name" value="PLipase_C_PInositol-sp_X_dom"/>
</dbReference>
<evidence type="ECO:0000313" key="2">
    <source>
        <dbReference type="EMBL" id="JAC86689.1"/>
    </source>
</evidence>
<organism evidence="2">
    <name type="scientific">Panstrongylus megistus</name>
    <dbReference type="NCBI Taxonomy" id="65343"/>
    <lineage>
        <taxon>Eukaryota</taxon>
        <taxon>Metazoa</taxon>
        <taxon>Ecdysozoa</taxon>
        <taxon>Arthropoda</taxon>
        <taxon>Hexapoda</taxon>
        <taxon>Insecta</taxon>
        <taxon>Pterygota</taxon>
        <taxon>Neoptera</taxon>
        <taxon>Paraneoptera</taxon>
        <taxon>Hemiptera</taxon>
        <taxon>Heteroptera</taxon>
        <taxon>Panheteroptera</taxon>
        <taxon>Cimicomorpha</taxon>
        <taxon>Reduviidae</taxon>
        <taxon>Triatominae</taxon>
        <taxon>Panstrongylus</taxon>
    </lineage>
</organism>
<dbReference type="CDD" id="cd08616">
    <property type="entry name" value="PI-PLCXD1c"/>
    <property type="match status" value="1"/>
</dbReference>
<evidence type="ECO:0000259" key="1">
    <source>
        <dbReference type="SMART" id="SM00148"/>
    </source>
</evidence>
<protein>
    <submittedName>
        <fullName evidence="2">Putative catalytic domain of phosphatidylinositol-specific phospholipase c</fullName>
    </submittedName>
</protein>
<dbReference type="GO" id="GO:0006629">
    <property type="term" value="P:lipid metabolic process"/>
    <property type="evidence" value="ECO:0007669"/>
    <property type="project" value="InterPro"/>
</dbReference>
<reference evidence="2" key="1">
    <citation type="journal article" date="2015" name="J. Med. Entomol.">
        <title>A Deep Insight Into the Sialotranscriptome of the Chagas Disease Vector, Panstrongylus megistus (Hemiptera: Heteroptera).</title>
        <authorList>
            <person name="Ribeiro J.M."/>
            <person name="Schwarz A."/>
            <person name="Francischetti I.M."/>
        </authorList>
    </citation>
    <scope>NUCLEOTIDE SEQUENCE</scope>
    <source>
        <tissue evidence="2">Salivary glands</tissue>
    </source>
</reference>
<dbReference type="SMART" id="SM00148">
    <property type="entry name" value="PLCXc"/>
    <property type="match status" value="1"/>
</dbReference>
<dbReference type="GO" id="GO:0008081">
    <property type="term" value="F:phosphoric diester hydrolase activity"/>
    <property type="evidence" value="ECO:0007669"/>
    <property type="project" value="InterPro"/>
</dbReference>
<dbReference type="PANTHER" id="PTHR13593:SF113">
    <property type="entry name" value="SI:DKEY-266F7.9"/>
    <property type="match status" value="1"/>
</dbReference>
<dbReference type="PROSITE" id="PS50007">
    <property type="entry name" value="PIPLC_X_DOMAIN"/>
    <property type="match status" value="1"/>
</dbReference>
<dbReference type="SUPFAM" id="SSF51695">
    <property type="entry name" value="PLC-like phosphodiesterases"/>
    <property type="match status" value="1"/>
</dbReference>
<feature type="domain" description="Phosphatidylinositol-specific phospholipase C X" evidence="1">
    <location>
        <begin position="29"/>
        <end position="202"/>
    </location>
</feature>
<dbReference type="InterPro" id="IPR042158">
    <property type="entry name" value="PLCXD1/2/3"/>
</dbReference>
<dbReference type="EMBL" id="GBGD01002200">
    <property type="protein sequence ID" value="JAC86689.1"/>
    <property type="molecule type" value="mRNA"/>
</dbReference>
<dbReference type="Pfam" id="PF00388">
    <property type="entry name" value="PI-PLC-X"/>
    <property type="match status" value="1"/>
</dbReference>
<feature type="non-terminal residue" evidence="2">
    <location>
        <position position="1"/>
    </location>
</feature>
<proteinExistence type="evidence at transcript level"/>
<dbReference type="InterPro" id="IPR017946">
    <property type="entry name" value="PLC-like_Pdiesterase_TIM-brl"/>
</dbReference>
<accession>A0A069DYL1</accession>
<name>A0A069DYL1_9HEMI</name>